<organism evidence="1 2">
    <name type="scientific">Smallanthus sonchifolius</name>
    <dbReference type="NCBI Taxonomy" id="185202"/>
    <lineage>
        <taxon>Eukaryota</taxon>
        <taxon>Viridiplantae</taxon>
        <taxon>Streptophyta</taxon>
        <taxon>Embryophyta</taxon>
        <taxon>Tracheophyta</taxon>
        <taxon>Spermatophyta</taxon>
        <taxon>Magnoliopsida</taxon>
        <taxon>eudicotyledons</taxon>
        <taxon>Gunneridae</taxon>
        <taxon>Pentapetalae</taxon>
        <taxon>asterids</taxon>
        <taxon>campanulids</taxon>
        <taxon>Asterales</taxon>
        <taxon>Asteraceae</taxon>
        <taxon>Asteroideae</taxon>
        <taxon>Heliantheae alliance</taxon>
        <taxon>Millerieae</taxon>
        <taxon>Smallanthus</taxon>
    </lineage>
</organism>
<reference evidence="1 2" key="2">
    <citation type="journal article" date="2022" name="Mol. Ecol. Resour.">
        <title>The genomes of chicory, endive, great burdock and yacon provide insights into Asteraceae paleo-polyploidization history and plant inulin production.</title>
        <authorList>
            <person name="Fan W."/>
            <person name="Wang S."/>
            <person name="Wang H."/>
            <person name="Wang A."/>
            <person name="Jiang F."/>
            <person name="Liu H."/>
            <person name="Zhao H."/>
            <person name="Xu D."/>
            <person name="Zhang Y."/>
        </authorList>
    </citation>
    <scope>NUCLEOTIDE SEQUENCE [LARGE SCALE GENOMIC DNA]</scope>
    <source>
        <strain evidence="2">cv. Yunnan</strain>
        <tissue evidence="1">Leaves</tissue>
    </source>
</reference>
<gene>
    <name evidence="1" type="ORF">L1987_56482</name>
</gene>
<sequence>MFPRQTLRIASDDGLDALPEARKKQIEGRGEEPPRALTILHHCLSWRSWPSTWDVERRGDALDTDERVWVVCGRRRPFCEKGMSMGKELQRGDVSERGEKRLKIMSDNVIVEDVCDSCSLAL</sequence>
<dbReference type="Proteomes" id="UP001056120">
    <property type="component" value="Linkage Group LG18"/>
</dbReference>
<accession>A0ACB9ECS6</accession>
<evidence type="ECO:0000313" key="1">
    <source>
        <dbReference type="EMBL" id="KAI3756660.1"/>
    </source>
</evidence>
<proteinExistence type="predicted"/>
<comment type="caution">
    <text evidence="1">The sequence shown here is derived from an EMBL/GenBank/DDBJ whole genome shotgun (WGS) entry which is preliminary data.</text>
</comment>
<evidence type="ECO:0000313" key="2">
    <source>
        <dbReference type="Proteomes" id="UP001056120"/>
    </source>
</evidence>
<reference evidence="2" key="1">
    <citation type="journal article" date="2022" name="Mol. Ecol. Resour.">
        <title>The genomes of chicory, endive, great burdock and yacon provide insights into Asteraceae palaeo-polyploidization history and plant inulin production.</title>
        <authorList>
            <person name="Fan W."/>
            <person name="Wang S."/>
            <person name="Wang H."/>
            <person name="Wang A."/>
            <person name="Jiang F."/>
            <person name="Liu H."/>
            <person name="Zhao H."/>
            <person name="Xu D."/>
            <person name="Zhang Y."/>
        </authorList>
    </citation>
    <scope>NUCLEOTIDE SEQUENCE [LARGE SCALE GENOMIC DNA]</scope>
    <source>
        <strain evidence="2">cv. Yunnan</strain>
    </source>
</reference>
<keyword evidence="2" id="KW-1185">Reference proteome</keyword>
<name>A0ACB9ECS6_9ASTR</name>
<dbReference type="EMBL" id="CM042035">
    <property type="protein sequence ID" value="KAI3756660.1"/>
    <property type="molecule type" value="Genomic_DNA"/>
</dbReference>
<protein>
    <submittedName>
        <fullName evidence="1">Uncharacterized protein</fullName>
    </submittedName>
</protein>